<protein>
    <submittedName>
        <fullName evidence="2">Uncharacterized protein</fullName>
    </submittedName>
</protein>
<accession>A0A6C0J161</accession>
<keyword evidence="1" id="KW-1133">Transmembrane helix</keyword>
<keyword evidence="1" id="KW-0812">Transmembrane</keyword>
<proteinExistence type="predicted"/>
<organism evidence="2">
    <name type="scientific">viral metagenome</name>
    <dbReference type="NCBI Taxonomy" id="1070528"/>
    <lineage>
        <taxon>unclassified sequences</taxon>
        <taxon>metagenomes</taxon>
        <taxon>organismal metagenomes</taxon>
    </lineage>
</organism>
<evidence type="ECO:0000256" key="1">
    <source>
        <dbReference type="SAM" id="Phobius"/>
    </source>
</evidence>
<feature type="transmembrane region" description="Helical" evidence="1">
    <location>
        <begin position="233"/>
        <end position="257"/>
    </location>
</feature>
<feature type="transmembrane region" description="Helical" evidence="1">
    <location>
        <begin position="147"/>
        <end position="167"/>
    </location>
</feature>
<reference evidence="2" key="1">
    <citation type="journal article" date="2020" name="Nature">
        <title>Giant virus diversity and host interactions through global metagenomics.</title>
        <authorList>
            <person name="Schulz F."/>
            <person name="Roux S."/>
            <person name="Paez-Espino D."/>
            <person name="Jungbluth S."/>
            <person name="Walsh D.A."/>
            <person name="Denef V.J."/>
            <person name="McMahon K.D."/>
            <person name="Konstantinidis K.T."/>
            <person name="Eloe-Fadrosh E.A."/>
            <person name="Kyrpides N.C."/>
            <person name="Woyke T."/>
        </authorList>
    </citation>
    <scope>NUCLEOTIDE SEQUENCE</scope>
    <source>
        <strain evidence="2">GVMAG-M-3300025699-48</strain>
    </source>
</reference>
<keyword evidence="1" id="KW-0472">Membrane</keyword>
<name>A0A6C0J161_9ZZZZ</name>
<feature type="transmembrane region" description="Helical" evidence="1">
    <location>
        <begin position="24"/>
        <end position="41"/>
    </location>
</feature>
<feature type="transmembrane region" description="Helical" evidence="1">
    <location>
        <begin position="116"/>
        <end position="135"/>
    </location>
</feature>
<dbReference type="EMBL" id="MN740307">
    <property type="protein sequence ID" value="QHT99378.1"/>
    <property type="molecule type" value="Genomic_DNA"/>
</dbReference>
<dbReference type="AlphaFoldDB" id="A0A6C0J161"/>
<sequence length="266" mass="31872">MILTKNQYYILRVGNFGTNANTKLYYCFFTIVLCIEEYIAYNTTDCYKIMINSTIIWSIIEFCLHNSKTRIIKPMNLQVINRKIELPMCVGIFLQGFQEGGCITTIGLYFGDRIHIFKYYVFLHLMILFIIWNVWNRELSHKISSKRLVNSNSSLILMGTITTYDIVKLYQNPQHIQRALNMFCIMVYVSSFWTCIAWYRGFRKVNVYEYQQPLLIHSNENKYIKKNNRYNTFFVLFYDVIFEIGMAYLFFFCYYIPDEFNVQQSN</sequence>
<feature type="transmembrane region" description="Helical" evidence="1">
    <location>
        <begin position="179"/>
        <end position="199"/>
    </location>
</feature>
<evidence type="ECO:0000313" key="2">
    <source>
        <dbReference type="EMBL" id="QHT99378.1"/>
    </source>
</evidence>